<proteinExistence type="predicted"/>
<accession>A0A154P5Y8</accession>
<dbReference type="AlphaFoldDB" id="A0A154P5Y8"/>
<gene>
    <name evidence="1" type="ORF">WN55_08990</name>
</gene>
<keyword evidence="1" id="KW-0489">Methyltransferase</keyword>
<keyword evidence="1" id="KW-0808">Transferase</keyword>
<dbReference type="STRING" id="178035.A0A154P5Y8"/>
<evidence type="ECO:0000313" key="1">
    <source>
        <dbReference type="EMBL" id="KZC07345.1"/>
    </source>
</evidence>
<evidence type="ECO:0000313" key="2">
    <source>
        <dbReference type="Proteomes" id="UP000076502"/>
    </source>
</evidence>
<protein>
    <submittedName>
        <fullName evidence="1">Histone-lysine N-methyltransferase SETMAR</fullName>
    </submittedName>
</protein>
<dbReference type="EMBL" id="KQ434824">
    <property type="protein sequence ID" value="KZC07345.1"/>
    <property type="molecule type" value="Genomic_DNA"/>
</dbReference>
<dbReference type="GO" id="GO:0032259">
    <property type="term" value="P:methylation"/>
    <property type="evidence" value="ECO:0007669"/>
    <property type="project" value="UniProtKB-KW"/>
</dbReference>
<keyword evidence="2" id="KW-1185">Reference proteome</keyword>
<reference evidence="1 2" key="1">
    <citation type="submission" date="2015-07" db="EMBL/GenBank/DDBJ databases">
        <title>The genome of Dufourea novaeangliae.</title>
        <authorList>
            <person name="Pan H."/>
            <person name="Kapheim K."/>
        </authorList>
    </citation>
    <scope>NUCLEOTIDE SEQUENCE [LARGE SCALE GENOMIC DNA]</scope>
    <source>
        <strain evidence="1">0120121106</strain>
        <tissue evidence="1">Whole body</tissue>
    </source>
</reference>
<sequence length="104" mass="12022">MLYEHRLNTSSTKTTAKKVNVAFGPGTSSDRTVHFWYKFLDEGDIMCEKQIRYGRPNTFDEDALHGELELHTDSNTRDLENALRQLRTTIDSHLNSMGYRKVIS</sequence>
<dbReference type="GO" id="GO:0008168">
    <property type="term" value="F:methyltransferase activity"/>
    <property type="evidence" value="ECO:0007669"/>
    <property type="project" value="UniProtKB-KW"/>
</dbReference>
<dbReference type="Proteomes" id="UP000076502">
    <property type="component" value="Unassembled WGS sequence"/>
</dbReference>
<name>A0A154P5Y8_DUFNO</name>
<organism evidence="1 2">
    <name type="scientific">Dufourea novaeangliae</name>
    <name type="common">Sweat bee</name>
    <dbReference type="NCBI Taxonomy" id="178035"/>
    <lineage>
        <taxon>Eukaryota</taxon>
        <taxon>Metazoa</taxon>
        <taxon>Ecdysozoa</taxon>
        <taxon>Arthropoda</taxon>
        <taxon>Hexapoda</taxon>
        <taxon>Insecta</taxon>
        <taxon>Pterygota</taxon>
        <taxon>Neoptera</taxon>
        <taxon>Endopterygota</taxon>
        <taxon>Hymenoptera</taxon>
        <taxon>Apocrita</taxon>
        <taxon>Aculeata</taxon>
        <taxon>Apoidea</taxon>
        <taxon>Anthophila</taxon>
        <taxon>Halictidae</taxon>
        <taxon>Rophitinae</taxon>
        <taxon>Dufourea</taxon>
    </lineage>
</organism>